<gene>
    <name evidence="1" type="ORF">RHMOL_Rhmol07G0129400</name>
</gene>
<sequence>MDEIRVLDETKGIGLPNFLPRSAFLVVLQKKVKEISKAPVNFIAEVWGYIETVVETVFMDHCEDYPPLQSATRRATQNLVAKMKRKSFDRVMETVEMEMLADYTCSPEYMSD</sequence>
<name>A0ACC0N154_RHOML</name>
<reference evidence="1" key="1">
    <citation type="submission" date="2022-02" db="EMBL/GenBank/DDBJ databases">
        <title>Plant Genome Project.</title>
        <authorList>
            <person name="Zhang R.-G."/>
        </authorList>
    </citation>
    <scope>NUCLEOTIDE SEQUENCE</scope>
    <source>
        <strain evidence="1">AT1</strain>
    </source>
</reference>
<dbReference type="EMBL" id="CM046394">
    <property type="protein sequence ID" value="KAI8546576.1"/>
    <property type="molecule type" value="Genomic_DNA"/>
</dbReference>
<keyword evidence="2" id="KW-1185">Reference proteome</keyword>
<dbReference type="Proteomes" id="UP001062846">
    <property type="component" value="Chromosome 7"/>
</dbReference>
<protein>
    <submittedName>
        <fullName evidence="1">Uncharacterized protein</fullName>
    </submittedName>
</protein>
<proteinExistence type="predicted"/>
<comment type="caution">
    <text evidence="1">The sequence shown here is derived from an EMBL/GenBank/DDBJ whole genome shotgun (WGS) entry which is preliminary data.</text>
</comment>
<organism evidence="1 2">
    <name type="scientific">Rhododendron molle</name>
    <name type="common">Chinese azalea</name>
    <name type="synonym">Azalea mollis</name>
    <dbReference type="NCBI Taxonomy" id="49168"/>
    <lineage>
        <taxon>Eukaryota</taxon>
        <taxon>Viridiplantae</taxon>
        <taxon>Streptophyta</taxon>
        <taxon>Embryophyta</taxon>
        <taxon>Tracheophyta</taxon>
        <taxon>Spermatophyta</taxon>
        <taxon>Magnoliopsida</taxon>
        <taxon>eudicotyledons</taxon>
        <taxon>Gunneridae</taxon>
        <taxon>Pentapetalae</taxon>
        <taxon>asterids</taxon>
        <taxon>Ericales</taxon>
        <taxon>Ericaceae</taxon>
        <taxon>Ericoideae</taxon>
        <taxon>Rhodoreae</taxon>
        <taxon>Rhododendron</taxon>
    </lineage>
</organism>
<accession>A0ACC0N154</accession>
<evidence type="ECO:0000313" key="1">
    <source>
        <dbReference type="EMBL" id="KAI8546576.1"/>
    </source>
</evidence>
<evidence type="ECO:0000313" key="2">
    <source>
        <dbReference type="Proteomes" id="UP001062846"/>
    </source>
</evidence>